<sequence length="96" mass="10925">MQMEVLPKLRRSIATGAAQDLGFEQKHHPLHRRSRLLQQTFGELRLIPTMGATSHLCHQDQGYNYIHVTVITPAKHMPIEACLLRADVQFQIQQGA</sequence>
<dbReference type="AlphaFoldDB" id="A0A8S9GXT2"/>
<organism evidence="2 3">
    <name type="scientific">Brassica cretica</name>
    <name type="common">Mustard</name>
    <dbReference type="NCBI Taxonomy" id="69181"/>
    <lineage>
        <taxon>Eukaryota</taxon>
        <taxon>Viridiplantae</taxon>
        <taxon>Streptophyta</taxon>
        <taxon>Embryophyta</taxon>
        <taxon>Tracheophyta</taxon>
        <taxon>Spermatophyta</taxon>
        <taxon>Magnoliopsida</taxon>
        <taxon>eudicotyledons</taxon>
        <taxon>Gunneridae</taxon>
        <taxon>Pentapetalae</taxon>
        <taxon>rosids</taxon>
        <taxon>malvids</taxon>
        <taxon>Brassicales</taxon>
        <taxon>Brassicaceae</taxon>
        <taxon>Brassiceae</taxon>
        <taxon>Brassica</taxon>
    </lineage>
</organism>
<comment type="caution">
    <text evidence="2">The sequence shown here is derived from an EMBL/GenBank/DDBJ whole genome shotgun (WGS) entry which is preliminary data.</text>
</comment>
<dbReference type="EMBL" id="QGKW02001988">
    <property type="protein sequence ID" value="KAF2550563.1"/>
    <property type="molecule type" value="Genomic_DNA"/>
</dbReference>
<evidence type="ECO:0000313" key="1">
    <source>
        <dbReference type="EMBL" id="KAF2534009.1"/>
    </source>
</evidence>
<evidence type="ECO:0000313" key="3">
    <source>
        <dbReference type="Proteomes" id="UP000712281"/>
    </source>
</evidence>
<evidence type="ECO:0000313" key="2">
    <source>
        <dbReference type="EMBL" id="KAF2550563.1"/>
    </source>
</evidence>
<gene>
    <name evidence="2" type="ORF">F2Q68_00034223</name>
    <name evidence="1" type="ORF">F2Q70_00029761</name>
</gene>
<accession>A0A8S9GXT2</accession>
<dbReference type="Proteomes" id="UP000712281">
    <property type="component" value="Unassembled WGS sequence"/>
</dbReference>
<name>A0A8S9GXT2_BRACR</name>
<proteinExistence type="predicted"/>
<protein>
    <submittedName>
        <fullName evidence="2">Uncharacterized protein</fullName>
    </submittedName>
</protein>
<dbReference type="EMBL" id="QGKY02002305">
    <property type="protein sequence ID" value="KAF2534009.1"/>
    <property type="molecule type" value="Genomic_DNA"/>
</dbReference>
<reference evidence="2" key="1">
    <citation type="submission" date="2019-12" db="EMBL/GenBank/DDBJ databases">
        <title>Genome sequencing and annotation of Brassica cretica.</title>
        <authorList>
            <person name="Studholme D.J."/>
            <person name="Sarris P.F."/>
        </authorList>
    </citation>
    <scope>NUCLEOTIDE SEQUENCE</scope>
    <source>
        <strain evidence="2">PFS-001/15</strain>
        <strain evidence="1">PFS-102/07</strain>
        <tissue evidence="2">Leaf</tissue>
    </source>
</reference>